<feature type="region of interest" description="Disordered" evidence="5">
    <location>
        <begin position="205"/>
        <end position="237"/>
    </location>
</feature>
<dbReference type="Pfam" id="PF17802">
    <property type="entry name" value="SpaA"/>
    <property type="match status" value="1"/>
</dbReference>
<feature type="signal peptide" evidence="7">
    <location>
        <begin position="1"/>
        <end position="29"/>
    </location>
</feature>
<dbReference type="InterPro" id="IPR019931">
    <property type="entry name" value="LPXTG_anchor"/>
</dbReference>
<dbReference type="Pfam" id="PF00746">
    <property type="entry name" value="Gram_pos_anchor"/>
    <property type="match status" value="1"/>
</dbReference>
<dbReference type="OrthoDB" id="3240140at2"/>
<feature type="domain" description="SpaA-like prealbumin fold" evidence="9">
    <location>
        <begin position="446"/>
        <end position="522"/>
    </location>
</feature>
<evidence type="ECO:0000259" key="9">
    <source>
        <dbReference type="Pfam" id="PF17802"/>
    </source>
</evidence>
<keyword evidence="6" id="KW-0812">Transmembrane</keyword>
<keyword evidence="6" id="KW-0472">Membrane</keyword>
<proteinExistence type="predicted"/>
<keyword evidence="6" id="KW-1133">Transmembrane helix</keyword>
<feature type="chain" id="PRO_5014864039" evidence="7">
    <location>
        <begin position="30"/>
        <end position="625"/>
    </location>
</feature>
<evidence type="ECO:0000256" key="6">
    <source>
        <dbReference type="SAM" id="Phobius"/>
    </source>
</evidence>
<organism evidence="10 11">
    <name type="scientific">Bifidobacterium scaligerum</name>
    <dbReference type="NCBI Taxonomy" id="2052656"/>
    <lineage>
        <taxon>Bacteria</taxon>
        <taxon>Bacillati</taxon>
        <taxon>Actinomycetota</taxon>
        <taxon>Actinomycetes</taxon>
        <taxon>Bifidobacteriales</taxon>
        <taxon>Bifidobacteriaceae</taxon>
        <taxon>Bifidobacterium</taxon>
    </lineage>
</organism>
<feature type="compositionally biased region" description="Low complexity" evidence="5">
    <location>
        <begin position="205"/>
        <end position="219"/>
    </location>
</feature>
<evidence type="ECO:0000313" key="11">
    <source>
        <dbReference type="Proteomes" id="UP000228755"/>
    </source>
</evidence>
<evidence type="ECO:0000259" key="8">
    <source>
        <dbReference type="Pfam" id="PF00746"/>
    </source>
</evidence>
<protein>
    <submittedName>
        <fullName evidence="10">Uncharacterized protein</fullName>
    </submittedName>
</protein>
<name>A0A2M9HNN3_9BIFI</name>
<dbReference type="RefSeq" id="WP_100497119.1">
    <property type="nucleotide sequence ID" value="NZ_PGLQ01000009.1"/>
</dbReference>
<gene>
    <name evidence="10" type="ORF">CUU80_09645</name>
</gene>
<dbReference type="NCBIfam" id="TIGR01167">
    <property type="entry name" value="LPXTG_anchor"/>
    <property type="match status" value="1"/>
</dbReference>
<feature type="transmembrane region" description="Helical" evidence="6">
    <location>
        <begin position="591"/>
        <end position="613"/>
    </location>
</feature>
<keyword evidence="1" id="KW-0134">Cell wall</keyword>
<evidence type="ECO:0000313" key="10">
    <source>
        <dbReference type="EMBL" id="PJM78432.1"/>
    </source>
</evidence>
<dbReference type="Gene3D" id="2.60.40.10">
    <property type="entry name" value="Immunoglobulins"/>
    <property type="match status" value="1"/>
</dbReference>
<keyword evidence="2" id="KW-0964">Secreted</keyword>
<comment type="caution">
    <text evidence="10">The sequence shown here is derived from an EMBL/GenBank/DDBJ whole genome shotgun (WGS) entry which is preliminary data.</text>
</comment>
<accession>A0A2M9HNN3</accession>
<feature type="domain" description="Gram-positive cocci surface proteins LPxTG" evidence="8">
    <location>
        <begin position="581"/>
        <end position="616"/>
    </location>
</feature>
<evidence type="ECO:0000256" key="7">
    <source>
        <dbReference type="SAM" id="SignalP"/>
    </source>
</evidence>
<evidence type="ECO:0000256" key="2">
    <source>
        <dbReference type="ARBA" id="ARBA00022525"/>
    </source>
</evidence>
<dbReference type="Proteomes" id="UP000228755">
    <property type="component" value="Unassembled WGS sequence"/>
</dbReference>
<evidence type="ECO:0000256" key="1">
    <source>
        <dbReference type="ARBA" id="ARBA00022512"/>
    </source>
</evidence>
<evidence type="ECO:0000256" key="3">
    <source>
        <dbReference type="ARBA" id="ARBA00022729"/>
    </source>
</evidence>
<dbReference type="NCBIfam" id="TIGR04226">
    <property type="entry name" value="RrgB_K2N_iso_D2"/>
    <property type="match status" value="1"/>
</dbReference>
<dbReference type="InterPro" id="IPR041033">
    <property type="entry name" value="SpaA_PFL_dom_1"/>
</dbReference>
<keyword evidence="3 7" id="KW-0732">Signal</keyword>
<dbReference type="InterPro" id="IPR013783">
    <property type="entry name" value="Ig-like_fold"/>
</dbReference>
<evidence type="ECO:0000256" key="5">
    <source>
        <dbReference type="SAM" id="MobiDB-lite"/>
    </source>
</evidence>
<dbReference type="Gene3D" id="2.60.40.740">
    <property type="match status" value="1"/>
</dbReference>
<dbReference type="AlphaFoldDB" id="A0A2M9HNN3"/>
<sequence length="625" mass="65982">MKMRKLFAGIAAAATLFGGLALGATTAMADDNGTVLDPNDSNNQVNFTFTADDADQWTNREVKYYKLADYVRYYDANNNGATHYGVKTATTVDRAALKTALEKAVEGTTLTVPADANTDLMAWALQNGALDNESSKPWTGSTRNFADSLASNDAVTGDTTNFKTITWPAYGNGTPQDGQQERWITLPAGIYLFVDVAKSNGNSAAGTGAQANNGNIANGTEQNSGNLQDNQNPAGGKVVSQSAPIVIASGVVKDGEIDNPYGPVADSDGVQRNKVEFKNHVTPVQKTFGDKDGTVSTGQTVAYTLTSQLPSYTTGFTNYQFSLTDTPGAGQTVDLSSGLVVKVGDVELDPYDQTNNATGYELKFTGLTQDEQTDKKFSGDNTKQFIIDLSKYVQAQTYSANANLAVTVTYNVTINEDAKTNATVPNTVEVNDNNSKAQDQTSLKLGKFAFTKTDASGNALQGAEFTITGVVTDNTGKTDAAVPSNTDKVATSNDQGVVTFSGLADGVYTVEETKVPDGFLGPKDNAPSSFAAKFNVTISKGKATAFDGIDIYGLAPDLNDPTTDTNNNPNNLTDYKVKNVKNITELPKTGAAGIIMFTVIGALLAGAAGLVFTKSRATKRALRHV</sequence>
<dbReference type="EMBL" id="PGLQ01000009">
    <property type="protein sequence ID" value="PJM78432.1"/>
    <property type="molecule type" value="Genomic_DNA"/>
</dbReference>
<evidence type="ECO:0000256" key="4">
    <source>
        <dbReference type="ARBA" id="ARBA00023088"/>
    </source>
</evidence>
<keyword evidence="11" id="KW-1185">Reference proteome</keyword>
<reference evidence="10 11" key="1">
    <citation type="submission" date="2017-11" db="EMBL/GenBank/DDBJ databases">
        <title>Draft genome sequences of strains TRE 1, TRE D, TRE H and TRI 7, isolated from tamarins, belonging to four potential novel Bifidobacterium species.</title>
        <authorList>
            <person name="Mattarelli P."/>
            <person name="Modesto M."/>
            <person name="Bonetti A."/>
            <person name="Puglisi E."/>
            <person name="Morelli L."/>
        </authorList>
    </citation>
    <scope>NUCLEOTIDE SEQUENCE [LARGE SCALE GENOMIC DNA]</scope>
    <source>
        <strain evidence="11">TRED</strain>
    </source>
</reference>
<feature type="compositionally biased region" description="Polar residues" evidence="5">
    <location>
        <begin position="220"/>
        <end position="237"/>
    </location>
</feature>
<dbReference type="GO" id="GO:0005975">
    <property type="term" value="P:carbohydrate metabolic process"/>
    <property type="evidence" value="ECO:0007669"/>
    <property type="project" value="UniProtKB-ARBA"/>
</dbReference>
<dbReference type="InterPro" id="IPR026466">
    <property type="entry name" value="Fim_isopep_form_D2_dom"/>
</dbReference>
<keyword evidence="4" id="KW-0572">Peptidoglycan-anchor</keyword>